<evidence type="ECO:0000256" key="1">
    <source>
        <dbReference type="ARBA" id="ARBA00004167"/>
    </source>
</evidence>
<keyword evidence="5 10" id="KW-0472">Membrane</keyword>
<evidence type="ECO:0000256" key="3">
    <source>
        <dbReference type="ARBA" id="ARBA00022737"/>
    </source>
</evidence>
<feature type="domain" description="TNFR-Cys" evidence="12">
    <location>
        <begin position="33"/>
        <end position="72"/>
    </location>
</feature>
<dbReference type="SMART" id="SM00208">
    <property type="entry name" value="TNFR"/>
    <property type="match status" value="2"/>
</dbReference>
<keyword evidence="11" id="KW-0732">Signal</keyword>
<name>A0AAV7CJ75_ENGPU</name>
<gene>
    <name evidence="13" type="ORF">GDO81_004778</name>
</gene>
<keyword evidence="7" id="KW-0675">Receptor</keyword>
<dbReference type="EMBL" id="WNYA01000002">
    <property type="protein sequence ID" value="KAG8584819.1"/>
    <property type="molecule type" value="Genomic_DNA"/>
</dbReference>
<keyword evidence="8" id="KW-0325">Glycoprotein</keyword>
<dbReference type="GO" id="GO:0038023">
    <property type="term" value="F:signaling receptor activity"/>
    <property type="evidence" value="ECO:0007669"/>
    <property type="project" value="InterPro"/>
</dbReference>
<evidence type="ECO:0000313" key="14">
    <source>
        <dbReference type="Proteomes" id="UP000824782"/>
    </source>
</evidence>
<comment type="caution">
    <text evidence="13">The sequence shown here is derived from an EMBL/GenBank/DDBJ whole genome shotgun (WGS) entry which is preliminary data.</text>
</comment>
<dbReference type="Proteomes" id="UP000824782">
    <property type="component" value="Unassembled WGS sequence"/>
</dbReference>
<organism evidence="13 14">
    <name type="scientific">Engystomops pustulosus</name>
    <name type="common">Tungara frog</name>
    <name type="synonym">Physalaemus pustulosus</name>
    <dbReference type="NCBI Taxonomy" id="76066"/>
    <lineage>
        <taxon>Eukaryota</taxon>
        <taxon>Metazoa</taxon>
        <taxon>Chordata</taxon>
        <taxon>Craniata</taxon>
        <taxon>Vertebrata</taxon>
        <taxon>Euteleostomi</taxon>
        <taxon>Amphibia</taxon>
        <taxon>Batrachia</taxon>
        <taxon>Anura</taxon>
        <taxon>Neobatrachia</taxon>
        <taxon>Hyloidea</taxon>
        <taxon>Leptodactylidae</taxon>
        <taxon>Leiuperinae</taxon>
        <taxon>Engystomops</taxon>
    </lineage>
</organism>
<evidence type="ECO:0000313" key="13">
    <source>
        <dbReference type="EMBL" id="KAG8584819.1"/>
    </source>
</evidence>
<evidence type="ECO:0000256" key="4">
    <source>
        <dbReference type="ARBA" id="ARBA00022989"/>
    </source>
</evidence>
<dbReference type="GO" id="GO:0005886">
    <property type="term" value="C:plasma membrane"/>
    <property type="evidence" value="ECO:0007669"/>
    <property type="project" value="TreeGrafter"/>
</dbReference>
<dbReference type="InterPro" id="IPR034047">
    <property type="entry name" value="TNFRSF19_N"/>
</dbReference>
<dbReference type="PANTHER" id="PTHR12120">
    <property type="entry name" value="TNFR-CYS DOMAIN-CONTAINING PROTEIN"/>
    <property type="match status" value="1"/>
</dbReference>
<evidence type="ECO:0000256" key="2">
    <source>
        <dbReference type="ARBA" id="ARBA00022692"/>
    </source>
</evidence>
<keyword evidence="14" id="KW-1185">Reference proteome</keyword>
<feature type="disulfide bond" evidence="9">
    <location>
        <begin position="49"/>
        <end position="62"/>
    </location>
</feature>
<comment type="caution">
    <text evidence="9">Lacks conserved residue(s) required for the propagation of feature annotation.</text>
</comment>
<feature type="transmembrane region" description="Helical" evidence="10">
    <location>
        <begin position="168"/>
        <end position="192"/>
    </location>
</feature>
<dbReference type="FunFam" id="2.10.50.10:FF:000003">
    <property type="entry name" value="Tumor necrosis factor receptor superfamily member 19"/>
    <property type="match status" value="1"/>
</dbReference>
<dbReference type="AlphaFoldDB" id="A0AAV7CJ75"/>
<reference evidence="13" key="1">
    <citation type="thesis" date="2020" institute="ProQuest LLC" country="789 East Eisenhower Parkway, Ann Arbor, MI, USA">
        <title>Comparative Genomics and Chromosome Evolution.</title>
        <authorList>
            <person name="Mudd A.B."/>
        </authorList>
    </citation>
    <scope>NUCLEOTIDE SEQUENCE</scope>
    <source>
        <strain evidence="13">237g6f4</strain>
        <tissue evidence="13">Blood</tissue>
    </source>
</reference>
<dbReference type="PROSITE" id="PS50050">
    <property type="entry name" value="TNFR_NGFR_2"/>
    <property type="match status" value="2"/>
</dbReference>
<dbReference type="GO" id="GO:0046330">
    <property type="term" value="P:positive regulation of JNK cascade"/>
    <property type="evidence" value="ECO:0007669"/>
    <property type="project" value="InterPro"/>
</dbReference>
<keyword evidence="3" id="KW-0677">Repeat</keyword>
<feature type="domain" description="TNFR-Cys" evidence="12">
    <location>
        <begin position="74"/>
        <end position="114"/>
    </location>
</feature>
<feature type="signal peptide" evidence="11">
    <location>
        <begin position="1"/>
        <end position="29"/>
    </location>
</feature>
<feature type="chain" id="PRO_5043876977" description="TNFR-Cys domain-containing protein" evidence="11">
    <location>
        <begin position="30"/>
        <end position="419"/>
    </location>
</feature>
<dbReference type="InterPro" id="IPR001368">
    <property type="entry name" value="TNFR/NGFR_Cys_rich_reg"/>
</dbReference>
<dbReference type="PROSITE" id="PS00652">
    <property type="entry name" value="TNFR_NGFR_1"/>
    <property type="match status" value="2"/>
</dbReference>
<dbReference type="CDD" id="cd13418">
    <property type="entry name" value="TNFRSF19"/>
    <property type="match status" value="1"/>
</dbReference>
<evidence type="ECO:0000256" key="8">
    <source>
        <dbReference type="ARBA" id="ARBA00023180"/>
    </source>
</evidence>
<evidence type="ECO:0000256" key="9">
    <source>
        <dbReference type="PROSITE-ProRule" id="PRU00206"/>
    </source>
</evidence>
<evidence type="ECO:0000256" key="5">
    <source>
        <dbReference type="ARBA" id="ARBA00023136"/>
    </source>
</evidence>
<evidence type="ECO:0000256" key="10">
    <source>
        <dbReference type="SAM" id="Phobius"/>
    </source>
</evidence>
<sequence>MACTAPQTGLFLYKMLWFLLTCLVTRVFSEVGDCKEQEYFDNTGNCRPCRQCGPGKELSKECGFGYGEDAHCLPCRPNRFKEDWGFQKCKTCLDCASVNRYQKTNCTPTLNAVCGECLPGFYRKTKLGGFQDMECVPCGDPPPTYEPQCSKVNLVKITATASSPRDTALAAVICSALSTVLLALLILSVIYCKRQFMEKKPNWSTRSQEVQYTGSELLCFDRPQVIEHPHRTYCRCQQEPPQDCGPVHLIPSFCCEETYSIEHGCVFPSHSTLYEGNADAEADMIPAYFGPTSHSACRELAETWPLMQTPPGSDSSPVCEPYPELIGGDADTLKRDTEEPSILHTNSVQSISTETASSNHLHLLELDACQRAEANQPEEEHLPCVQDEKQVRRFNLCNPGKITIIVLCKWASKRFFQMF</sequence>
<evidence type="ECO:0000256" key="7">
    <source>
        <dbReference type="ARBA" id="ARBA00023170"/>
    </source>
</evidence>
<dbReference type="GO" id="GO:0043123">
    <property type="term" value="P:positive regulation of canonical NF-kappaB signal transduction"/>
    <property type="evidence" value="ECO:0007669"/>
    <property type="project" value="InterPro"/>
</dbReference>
<proteinExistence type="predicted"/>
<keyword evidence="2 10" id="KW-0812">Transmembrane</keyword>
<feature type="repeat" description="TNFR-Cys" evidence="9">
    <location>
        <begin position="74"/>
        <end position="114"/>
    </location>
</feature>
<protein>
    <recommendedName>
        <fullName evidence="12">TNFR-Cys domain-containing protein</fullName>
    </recommendedName>
</protein>
<keyword evidence="4 10" id="KW-1133">Transmembrane helix</keyword>
<dbReference type="InterPro" id="IPR022342">
    <property type="entry name" value="TNFR_19"/>
</dbReference>
<dbReference type="Gene3D" id="2.10.50.10">
    <property type="entry name" value="Tumor Necrosis Factor Receptor, subunit A, domain 2"/>
    <property type="match status" value="1"/>
</dbReference>
<keyword evidence="6 9" id="KW-1015">Disulfide bond</keyword>
<evidence type="ECO:0000259" key="12">
    <source>
        <dbReference type="PROSITE" id="PS50050"/>
    </source>
</evidence>
<dbReference type="InterPro" id="IPR047526">
    <property type="entry name" value="TNR19/27/EDAR"/>
</dbReference>
<evidence type="ECO:0000256" key="11">
    <source>
        <dbReference type="SAM" id="SignalP"/>
    </source>
</evidence>
<evidence type="ECO:0000256" key="6">
    <source>
        <dbReference type="ARBA" id="ARBA00023157"/>
    </source>
</evidence>
<feature type="repeat" description="TNFR-Cys" evidence="9">
    <location>
        <begin position="33"/>
        <end position="72"/>
    </location>
</feature>
<accession>A0AAV7CJ75</accession>
<dbReference type="PANTHER" id="PTHR12120:SF1">
    <property type="entry name" value="TUMOR NECROSIS FACTOR RECEPTOR SUPERFAMILY MEMBER 19"/>
    <property type="match status" value="1"/>
</dbReference>
<comment type="subcellular location">
    <subcellularLocation>
        <location evidence="1">Membrane</location>
        <topology evidence="1">Single-pass membrane protein</topology>
    </subcellularLocation>
</comment>
<dbReference type="PRINTS" id="PR01969">
    <property type="entry name" value="TNFACTORR19"/>
</dbReference>